<dbReference type="GO" id="GO:0016757">
    <property type="term" value="F:glycosyltransferase activity"/>
    <property type="evidence" value="ECO:0007669"/>
    <property type="project" value="InterPro"/>
</dbReference>
<accession>A0A066WRE9</accession>
<dbReference type="InterPro" id="IPR001296">
    <property type="entry name" value="Glyco_trans_1"/>
</dbReference>
<dbReference type="EMBL" id="JNCA01000004">
    <property type="protein sequence ID" value="KDN56336.1"/>
    <property type="molecule type" value="Genomic_DNA"/>
</dbReference>
<proteinExistence type="predicted"/>
<feature type="coiled-coil region" evidence="1">
    <location>
        <begin position="363"/>
        <end position="397"/>
    </location>
</feature>
<dbReference type="OrthoDB" id="9806653at2"/>
<dbReference type="eggNOG" id="COG0438">
    <property type="taxonomic scope" value="Bacteria"/>
</dbReference>
<gene>
    <name evidence="3" type="ORF">FEM21_05350</name>
</gene>
<dbReference type="AlphaFoldDB" id="A0A066WRE9"/>
<comment type="caution">
    <text evidence="3">The sequence shown here is derived from an EMBL/GenBank/DDBJ whole genome shotgun (WGS) entry which is preliminary data.</text>
</comment>
<dbReference type="STRING" id="1492738.FEM21_05350"/>
<dbReference type="Pfam" id="PF00534">
    <property type="entry name" value="Glycos_transf_1"/>
    <property type="match status" value="1"/>
</dbReference>
<dbReference type="Gene3D" id="3.40.50.2000">
    <property type="entry name" value="Glycogen Phosphorylase B"/>
    <property type="match status" value="1"/>
</dbReference>
<dbReference type="CDD" id="cd01635">
    <property type="entry name" value="Glycosyltransferase_GTB-type"/>
    <property type="match status" value="1"/>
</dbReference>
<evidence type="ECO:0000259" key="2">
    <source>
        <dbReference type="Pfam" id="PF00534"/>
    </source>
</evidence>
<dbReference type="PATRIC" id="fig|1492738.3.peg.530"/>
<organism evidence="3 4">
    <name type="scientific">Flavobacterium seoulense</name>
    <dbReference type="NCBI Taxonomy" id="1492738"/>
    <lineage>
        <taxon>Bacteria</taxon>
        <taxon>Pseudomonadati</taxon>
        <taxon>Bacteroidota</taxon>
        <taxon>Flavobacteriia</taxon>
        <taxon>Flavobacteriales</taxon>
        <taxon>Flavobacteriaceae</taxon>
        <taxon>Flavobacterium</taxon>
    </lineage>
</organism>
<reference evidence="3 4" key="1">
    <citation type="submission" date="2014-05" db="EMBL/GenBank/DDBJ databases">
        <title>Genome Sequence of Flavobacterium sp. EM1321.</title>
        <authorList>
            <person name="Shin S.-K."/>
            <person name="Yi H."/>
        </authorList>
    </citation>
    <scope>NUCLEOTIDE SEQUENCE [LARGE SCALE GENOMIC DNA]</scope>
    <source>
        <strain evidence="3 4">EM1321</strain>
    </source>
</reference>
<keyword evidence="1" id="KW-0175">Coiled coil</keyword>
<name>A0A066WRE9_9FLAO</name>
<dbReference type="PANTHER" id="PTHR46656:SF3">
    <property type="entry name" value="PUTATIVE-RELATED"/>
    <property type="match status" value="1"/>
</dbReference>
<keyword evidence="4" id="KW-1185">Reference proteome</keyword>
<evidence type="ECO:0000256" key="1">
    <source>
        <dbReference type="SAM" id="Coils"/>
    </source>
</evidence>
<dbReference type="RefSeq" id="WP_051627461.1">
    <property type="nucleotide sequence ID" value="NZ_JNCA01000004.1"/>
</dbReference>
<evidence type="ECO:0000313" key="3">
    <source>
        <dbReference type="EMBL" id="KDN56336.1"/>
    </source>
</evidence>
<sequence>MQNTIVNYHATFSKTSGISEAARANFSALKNKNFVLNQINYTEKKKQLLKQNIDITNNTTQKTINIYHININDIPCFLLNNDIVYSANIYNIAYWAWEFDKLPEEFIVLLRLFDEIWVPSNFCKNVFENYSLQPVIKIPHLIEATKIEDSNSKPKIALPGKFIFLSIFDSLSTPERKNTDGLIKCFLETFSSDSNAVLILKTVNLEKNKRLYKKLIDKTKGNKSIILINENYSKQELIQLIDYSHAYISLHRAEGFGLTMAEAMLRNKIVIGTGYSGNLEFMNDKNSFLIQYELMTKHNDSGFIKKGYQYAEPDIKNSKEVLKFVYDNYDNLEQMKLTAKETIENSFSKKNIGDLMRYRLTEINNLIQERDTLSIKNNELIIENIRLKNTIKKYEKNILIKLNNYLKNR</sequence>
<evidence type="ECO:0000313" key="4">
    <source>
        <dbReference type="Proteomes" id="UP000027064"/>
    </source>
</evidence>
<dbReference type="PANTHER" id="PTHR46656">
    <property type="entry name" value="PUTATIVE-RELATED"/>
    <property type="match status" value="1"/>
</dbReference>
<protein>
    <recommendedName>
        <fullName evidence="2">Glycosyl transferase family 1 domain-containing protein</fullName>
    </recommendedName>
</protein>
<feature type="domain" description="Glycosyl transferase family 1" evidence="2">
    <location>
        <begin position="175"/>
        <end position="286"/>
    </location>
</feature>
<dbReference type="Proteomes" id="UP000027064">
    <property type="component" value="Unassembled WGS sequence"/>
</dbReference>
<dbReference type="SUPFAM" id="SSF53756">
    <property type="entry name" value="UDP-Glycosyltransferase/glycogen phosphorylase"/>
    <property type="match status" value="1"/>
</dbReference>